<dbReference type="InterPro" id="IPR023296">
    <property type="entry name" value="Glyco_hydro_beta-prop_sf"/>
</dbReference>
<reference evidence="6" key="1">
    <citation type="submission" date="2021-02" db="EMBL/GenBank/DDBJ databases">
        <authorList>
            <person name="Nowell W R."/>
        </authorList>
    </citation>
    <scope>NUCLEOTIDE SEQUENCE</scope>
</reference>
<proteinExistence type="inferred from homology"/>
<feature type="chain" id="PRO_5035786617" description="Glycosyl hydrolase family 32 N-terminal domain-containing protein" evidence="4">
    <location>
        <begin position="17"/>
        <end position="180"/>
    </location>
</feature>
<evidence type="ECO:0000256" key="1">
    <source>
        <dbReference type="ARBA" id="ARBA00009902"/>
    </source>
</evidence>
<dbReference type="AlphaFoldDB" id="A0A8S3DF39"/>
<dbReference type="PANTHER" id="PTHR31953">
    <property type="entry name" value="BETA-FRUCTOFURANOSIDASE, INSOLUBLE ISOENZYME CWINV1-RELATED"/>
    <property type="match status" value="1"/>
</dbReference>
<accession>A0A8S3DF39</accession>
<feature type="signal peptide" evidence="4">
    <location>
        <begin position="1"/>
        <end position="16"/>
    </location>
</feature>
<dbReference type="InterPro" id="IPR050551">
    <property type="entry name" value="Fructan_Metab_Enzymes"/>
</dbReference>
<feature type="domain" description="Glycosyl hydrolase family 32 N-terminal" evidence="5">
    <location>
        <begin position="25"/>
        <end position="173"/>
    </location>
</feature>
<evidence type="ECO:0000256" key="3">
    <source>
        <dbReference type="ARBA" id="ARBA00023295"/>
    </source>
</evidence>
<organism evidence="6 7">
    <name type="scientific">Rotaria magnacalcarata</name>
    <dbReference type="NCBI Taxonomy" id="392030"/>
    <lineage>
        <taxon>Eukaryota</taxon>
        <taxon>Metazoa</taxon>
        <taxon>Spiralia</taxon>
        <taxon>Gnathifera</taxon>
        <taxon>Rotifera</taxon>
        <taxon>Eurotatoria</taxon>
        <taxon>Bdelloidea</taxon>
        <taxon>Philodinida</taxon>
        <taxon>Philodinidae</taxon>
        <taxon>Rotaria</taxon>
    </lineage>
</organism>
<gene>
    <name evidence="6" type="ORF">SMN809_LOCUS54578</name>
</gene>
<feature type="non-terminal residue" evidence="6">
    <location>
        <position position="180"/>
    </location>
</feature>
<evidence type="ECO:0000313" key="7">
    <source>
        <dbReference type="Proteomes" id="UP000676336"/>
    </source>
</evidence>
<comment type="caution">
    <text evidence="6">The sequence shown here is derived from an EMBL/GenBank/DDBJ whole genome shotgun (WGS) entry which is preliminary data.</text>
</comment>
<evidence type="ECO:0000259" key="5">
    <source>
        <dbReference type="Pfam" id="PF00251"/>
    </source>
</evidence>
<dbReference type="InterPro" id="IPR018053">
    <property type="entry name" value="Glyco_hydro_32_AS"/>
</dbReference>
<dbReference type="InterPro" id="IPR013148">
    <property type="entry name" value="Glyco_hydro_32_N"/>
</dbReference>
<dbReference type="EMBL" id="CAJOBI010190664">
    <property type="protein sequence ID" value="CAF4960151.1"/>
    <property type="molecule type" value="Genomic_DNA"/>
</dbReference>
<keyword evidence="2" id="KW-0378">Hydrolase</keyword>
<dbReference type="SMART" id="SM00640">
    <property type="entry name" value="Glyco_32"/>
    <property type="match status" value="1"/>
</dbReference>
<dbReference type="Pfam" id="PF00251">
    <property type="entry name" value="Glyco_hydro_32N"/>
    <property type="match status" value="1"/>
</dbReference>
<evidence type="ECO:0000313" key="6">
    <source>
        <dbReference type="EMBL" id="CAF4960151.1"/>
    </source>
</evidence>
<name>A0A8S3DF39_9BILA</name>
<dbReference type="SUPFAM" id="SSF75005">
    <property type="entry name" value="Arabinanase/levansucrase/invertase"/>
    <property type="match status" value="1"/>
</dbReference>
<evidence type="ECO:0000256" key="4">
    <source>
        <dbReference type="SAM" id="SignalP"/>
    </source>
</evidence>
<evidence type="ECO:0000256" key="2">
    <source>
        <dbReference type="ARBA" id="ARBA00022801"/>
    </source>
</evidence>
<sequence length="180" mass="20466">MLLFTSLIVLFGVVRTDEPLRPQYHLMPVKNWLNDPNGPVYFNGYYHMFFQYNPNAAVWGDMHWAHSYSKDMVHWIHLPIALAPDQPYDTNGIFTGSITIVDGIPIIIYTGITHDNQQVQCQAQPANISDPTLTTWIKSPLNPLITYPNGRDPSTAFQDNEKNYYLIYGYGTDELGGQAV</sequence>
<dbReference type="GO" id="GO:0005975">
    <property type="term" value="P:carbohydrate metabolic process"/>
    <property type="evidence" value="ECO:0007669"/>
    <property type="project" value="InterPro"/>
</dbReference>
<dbReference type="Gene3D" id="2.115.10.20">
    <property type="entry name" value="Glycosyl hydrolase domain, family 43"/>
    <property type="match status" value="1"/>
</dbReference>
<comment type="similarity">
    <text evidence="1">Belongs to the glycosyl hydrolase 32 family.</text>
</comment>
<keyword evidence="3" id="KW-0326">Glycosidase</keyword>
<dbReference type="GO" id="GO:0004553">
    <property type="term" value="F:hydrolase activity, hydrolyzing O-glycosyl compounds"/>
    <property type="evidence" value="ECO:0007669"/>
    <property type="project" value="InterPro"/>
</dbReference>
<dbReference type="Proteomes" id="UP000676336">
    <property type="component" value="Unassembled WGS sequence"/>
</dbReference>
<dbReference type="InterPro" id="IPR001362">
    <property type="entry name" value="Glyco_hydro_32"/>
</dbReference>
<protein>
    <recommendedName>
        <fullName evidence="5">Glycosyl hydrolase family 32 N-terminal domain-containing protein</fullName>
    </recommendedName>
</protein>
<keyword evidence="4" id="KW-0732">Signal</keyword>
<dbReference type="PROSITE" id="PS00609">
    <property type="entry name" value="GLYCOSYL_HYDROL_F32"/>
    <property type="match status" value="1"/>
</dbReference>